<accession>A0ABU0ASG7</accession>
<dbReference type="EMBL" id="JAUSUB010000031">
    <property type="protein sequence ID" value="MDQ0272990.1"/>
    <property type="molecule type" value="Genomic_DNA"/>
</dbReference>
<keyword evidence="2" id="KW-1185">Reference proteome</keyword>
<protein>
    <submittedName>
        <fullName evidence="1">Uncharacterized protein</fullName>
    </submittedName>
</protein>
<reference evidence="1 2" key="1">
    <citation type="submission" date="2023-07" db="EMBL/GenBank/DDBJ databases">
        <title>Genomic Encyclopedia of Type Strains, Phase IV (KMG-IV): sequencing the most valuable type-strain genomes for metagenomic binning, comparative biology and taxonomic classification.</title>
        <authorList>
            <person name="Goeker M."/>
        </authorList>
    </citation>
    <scope>NUCLEOTIDE SEQUENCE [LARGE SCALE GENOMIC DNA]</scope>
    <source>
        <strain evidence="1 2">DSM 23494</strain>
    </source>
</reference>
<name>A0ABU0ASG7_9BACI</name>
<organism evidence="1 2">
    <name type="scientific">Cytobacillus purgationiresistens</name>
    <dbReference type="NCBI Taxonomy" id="863449"/>
    <lineage>
        <taxon>Bacteria</taxon>
        <taxon>Bacillati</taxon>
        <taxon>Bacillota</taxon>
        <taxon>Bacilli</taxon>
        <taxon>Bacillales</taxon>
        <taxon>Bacillaceae</taxon>
        <taxon>Cytobacillus</taxon>
    </lineage>
</organism>
<gene>
    <name evidence="1" type="ORF">J2S17_004884</name>
</gene>
<sequence length="50" mass="6127">MEDEWLKLVKDIKDQHSPEEVRRILYVYHSLNILDEKSKEVFLKHPTKTF</sequence>
<dbReference type="RefSeq" id="WP_307478516.1">
    <property type="nucleotide sequence ID" value="NZ_JAUSUB010000031.1"/>
</dbReference>
<evidence type="ECO:0000313" key="2">
    <source>
        <dbReference type="Proteomes" id="UP001238088"/>
    </source>
</evidence>
<comment type="caution">
    <text evidence="1">The sequence shown here is derived from an EMBL/GenBank/DDBJ whole genome shotgun (WGS) entry which is preliminary data.</text>
</comment>
<evidence type="ECO:0000313" key="1">
    <source>
        <dbReference type="EMBL" id="MDQ0272990.1"/>
    </source>
</evidence>
<dbReference type="Proteomes" id="UP001238088">
    <property type="component" value="Unassembled WGS sequence"/>
</dbReference>
<proteinExistence type="predicted"/>